<name>A0A8C4UUU4_FALTI</name>
<accession>A0A8C4UUU4</accession>
<reference evidence="2" key="1">
    <citation type="submission" date="2025-08" db="UniProtKB">
        <authorList>
            <consortium name="Ensembl"/>
        </authorList>
    </citation>
    <scope>IDENTIFICATION</scope>
</reference>
<evidence type="ECO:0000313" key="3">
    <source>
        <dbReference type="Proteomes" id="UP000694562"/>
    </source>
</evidence>
<evidence type="ECO:0000256" key="1">
    <source>
        <dbReference type="SAM" id="Phobius"/>
    </source>
</evidence>
<reference evidence="2" key="2">
    <citation type="submission" date="2025-09" db="UniProtKB">
        <authorList>
            <consortium name="Ensembl"/>
        </authorList>
    </citation>
    <scope>IDENTIFICATION</scope>
</reference>
<dbReference type="AlphaFoldDB" id="A0A8C4UUU4"/>
<keyword evidence="1" id="KW-0472">Membrane</keyword>
<evidence type="ECO:0000313" key="2">
    <source>
        <dbReference type="Ensembl" id="ENSFTIP00000016802.1"/>
    </source>
</evidence>
<dbReference type="Proteomes" id="UP000694562">
    <property type="component" value="Unplaced"/>
</dbReference>
<organism evidence="2 3">
    <name type="scientific">Falco tinnunculus</name>
    <name type="common">Common kestrel</name>
    <dbReference type="NCBI Taxonomy" id="100819"/>
    <lineage>
        <taxon>Eukaryota</taxon>
        <taxon>Metazoa</taxon>
        <taxon>Chordata</taxon>
        <taxon>Craniata</taxon>
        <taxon>Vertebrata</taxon>
        <taxon>Euteleostomi</taxon>
        <taxon>Archelosauria</taxon>
        <taxon>Archosauria</taxon>
        <taxon>Dinosauria</taxon>
        <taxon>Saurischia</taxon>
        <taxon>Theropoda</taxon>
        <taxon>Coelurosauria</taxon>
        <taxon>Aves</taxon>
        <taxon>Neognathae</taxon>
        <taxon>Neoaves</taxon>
        <taxon>Telluraves</taxon>
        <taxon>Australaves</taxon>
        <taxon>Falconiformes</taxon>
        <taxon>Falconidae</taxon>
        <taxon>Falco</taxon>
    </lineage>
</organism>
<keyword evidence="3" id="KW-1185">Reference proteome</keyword>
<dbReference type="Ensembl" id="ENSFTIT00000017516.1">
    <property type="protein sequence ID" value="ENSFTIP00000016802.1"/>
    <property type="gene ID" value="ENSFTIG00000011143.1"/>
</dbReference>
<sequence length="66" mass="7587">ACSQSPSGFQLWEWTGAADLLIHNVLLILTVLALWLLWTNHHRNIHTQKKAHVLPCSPVWWQTASF</sequence>
<keyword evidence="1" id="KW-0812">Transmembrane</keyword>
<proteinExistence type="predicted"/>
<feature type="transmembrane region" description="Helical" evidence="1">
    <location>
        <begin position="20"/>
        <end position="38"/>
    </location>
</feature>
<protein>
    <submittedName>
        <fullName evidence="2">Uncharacterized protein</fullName>
    </submittedName>
</protein>
<keyword evidence="1" id="KW-1133">Transmembrane helix</keyword>